<dbReference type="RefSeq" id="WP_247810388.1">
    <property type="nucleotide sequence ID" value="NZ_CP095855.1"/>
</dbReference>
<dbReference type="EMBL" id="CP095855">
    <property type="protein sequence ID" value="UPK68047.1"/>
    <property type="molecule type" value="Genomic_DNA"/>
</dbReference>
<organism evidence="1 2">
    <name type="scientific">Chitinophaga filiformis</name>
    <name type="common">Myxococcus filiformis</name>
    <name type="synonym">Flexibacter filiformis</name>
    <dbReference type="NCBI Taxonomy" id="104663"/>
    <lineage>
        <taxon>Bacteria</taxon>
        <taxon>Pseudomonadati</taxon>
        <taxon>Bacteroidota</taxon>
        <taxon>Chitinophagia</taxon>
        <taxon>Chitinophagales</taxon>
        <taxon>Chitinophagaceae</taxon>
        <taxon>Chitinophaga</taxon>
    </lineage>
</organism>
<dbReference type="InterPro" id="IPR029044">
    <property type="entry name" value="Nucleotide-diphossugar_trans"/>
</dbReference>
<reference evidence="1 2" key="1">
    <citation type="submission" date="2022-04" db="EMBL/GenBank/DDBJ databases">
        <title>The arsenic-methylating capacity of Chitinophaga filiformis YT5 during chitin decomposition.</title>
        <authorList>
            <person name="Chen G."/>
            <person name="Liang Y."/>
        </authorList>
    </citation>
    <scope>NUCLEOTIDE SEQUENCE [LARGE SCALE GENOMIC DNA]</scope>
    <source>
        <strain evidence="1 2">YT5</strain>
    </source>
</reference>
<gene>
    <name evidence="1" type="ORF">MYF79_24145</name>
</gene>
<protein>
    <recommendedName>
        <fullName evidence="3">Glycosyl transferase family 2</fullName>
    </recommendedName>
</protein>
<name>A0ABY4HW78_CHIFI</name>
<evidence type="ECO:0008006" key="3">
    <source>
        <dbReference type="Google" id="ProtNLM"/>
    </source>
</evidence>
<sequence length="423" mass="49872">MKKLALNFICKNESHIIETMLSSALPITDLIVAVDTGSTDNTIAIIKSWGNVHAIPTYVFERSFDDFASSRNFALDKLLEVVEHLCWNKQDIWGFWFDCDEEMKFVGDFNKDEINDDLYFVTGLSEDMAFSKQLFFNLSKPFHWEGPVHEYLQCTSEQVTVSHCNNIIMNYEMKGASWKTDIEKKYLFYVEKLKEYIARGHRTYRWLLYLADSYYAAAINCKDPVRERQWHLLAQKSYLEVAGLEGIERYEQCRLYNHIAANQMDLNEPWPLIKVNLLKAFRADKRFAEPIETIIEFYINMRQWNIAFIYSKFAVTQFHGRRPHGPGVADVKPSLYQWRLLYYHYTILMQIKRFSEAKAVYKAIKQNQIEHPDNFSEKDVQMIFVNSAFIIQFRSKIELSKKWIKSVIQKASKPIPLYLIPEV</sequence>
<accession>A0ABY4HW78</accession>
<dbReference type="PANTHER" id="PTHR43630:SF2">
    <property type="entry name" value="GLYCOSYLTRANSFERASE"/>
    <property type="match status" value="1"/>
</dbReference>
<evidence type="ECO:0000313" key="2">
    <source>
        <dbReference type="Proteomes" id="UP000830198"/>
    </source>
</evidence>
<dbReference type="Gene3D" id="3.90.550.10">
    <property type="entry name" value="Spore Coat Polysaccharide Biosynthesis Protein SpsA, Chain A"/>
    <property type="match status" value="1"/>
</dbReference>
<dbReference type="SUPFAM" id="SSF53448">
    <property type="entry name" value="Nucleotide-diphospho-sugar transferases"/>
    <property type="match status" value="1"/>
</dbReference>
<keyword evidence="2" id="KW-1185">Reference proteome</keyword>
<evidence type="ECO:0000313" key="1">
    <source>
        <dbReference type="EMBL" id="UPK68047.1"/>
    </source>
</evidence>
<proteinExistence type="predicted"/>
<dbReference type="PANTHER" id="PTHR43630">
    <property type="entry name" value="POLY-BETA-1,6-N-ACETYL-D-GLUCOSAMINE SYNTHASE"/>
    <property type="match status" value="1"/>
</dbReference>
<dbReference type="Proteomes" id="UP000830198">
    <property type="component" value="Chromosome"/>
</dbReference>